<dbReference type="CDD" id="cd18544">
    <property type="entry name" value="ABC_6TM_TmrA_like"/>
    <property type="match status" value="1"/>
</dbReference>
<keyword evidence="4 10" id="KW-0067">ATP-binding</keyword>
<keyword evidence="3" id="KW-0547">Nucleotide-binding</keyword>
<organism evidence="10 11">
    <name type="scientific">Flavobacterium palustre</name>
    <dbReference type="NCBI Taxonomy" id="1476463"/>
    <lineage>
        <taxon>Bacteria</taxon>
        <taxon>Pseudomonadati</taxon>
        <taxon>Bacteroidota</taxon>
        <taxon>Flavobacteriia</taxon>
        <taxon>Flavobacteriales</taxon>
        <taxon>Flavobacteriaceae</taxon>
        <taxon>Flavobacterium</taxon>
    </lineage>
</organism>
<evidence type="ECO:0000313" key="10">
    <source>
        <dbReference type="EMBL" id="GGA77325.1"/>
    </source>
</evidence>
<comment type="caution">
    <text evidence="10">The sequence shown here is derived from an EMBL/GenBank/DDBJ whole genome shotgun (WGS) entry which is preliminary data.</text>
</comment>
<dbReference type="InterPro" id="IPR003593">
    <property type="entry name" value="AAA+_ATPase"/>
</dbReference>
<feature type="transmembrane region" description="Helical" evidence="7">
    <location>
        <begin position="62"/>
        <end position="86"/>
    </location>
</feature>
<dbReference type="InterPro" id="IPR003439">
    <property type="entry name" value="ABC_transporter-like_ATP-bd"/>
</dbReference>
<evidence type="ECO:0000256" key="2">
    <source>
        <dbReference type="ARBA" id="ARBA00022692"/>
    </source>
</evidence>
<dbReference type="Pfam" id="PF00005">
    <property type="entry name" value="ABC_tran"/>
    <property type="match status" value="1"/>
</dbReference>
<dbReference type="RefSeq" id="WP_188493919.1">
    <property type="nucleotide sequence ID" value="NZ_BMGA01000003.1"/>
</dbReference>
<feature type="domain" description="ABC transmembrane type-1" evidence="9">
    <location>
        <begin position="27"/>
        <end position="310"/>
    </location>
</feature>
<feature type="transmembrane region" description="Helical" evidence="7">
    <location>
        <begin position="243"/>
        <end position="266"/>
    </location>
</feature>
<dbReference type="PROSITE" id="PS50929">
    <property type="entry name" value="ABC_TM1F"/>
    <property type="match status" value="1"/>
</dbReference>
<dbReference type="SMART" id="SM00382">
    <property type="entry name" value="AAA"/>
    <property type="match status" value="1"/>
</dbReference>
<keyword evidence="11" id="KW-1185">Reference proteome</keyword>
<evidence type="ECO:0000256" key="5">
    <source>
        <dbReference type="ARBA" id="ARBA00022989"/>
    </source>
</evidence>
<feature type="transmembrane region" description="Helical" evidence="7">
    <location>
        <begin position="140"/>
        <end position="159"/>
    </location>
</feature>
<name>A0ABQ1HIS5_9FLAO</name>
<dbReference type="InterPro" id="IPR027417">
    <property type="entry name" value="P-loop_NTPase"/>
</dbReference>
<dbReference type="InterPro" id="IPR011527">
    <property type="entry name" value="ABC1_TM_dom"/>
</dbReference>
<evidence type="ECO:0000259" key="9">
    <source>
        <dbReference type="PROSITE" id="PS50929"/>
    </source>
</evidence>
<keyword evidence="5 7" id="KW-1133">Transmembrane helix</keyword>
<dbReference type="PANTHER" id="PTHR43394">
    <property type="entry name" value="ATP-DEPENDENT PERMEASE MDL1, MITOCHONDRIAL"/>
    <property type="match status" value="1"/>
</dbReference>
<evidence type="ECO:0000313" key="11">
    <source>
        <dbReference type="Proteomes" id="UP000658793"/>
    </source>
</evidence>
<keyword evidence="2 7" id="KW-0812">Transmembrane</keyword>
<evidence type="ECO:0000259" key="8">
    <source>
        <dbReference type="PROSITE" id="PS50893"/>
    </source>
</evidence>
<accession>A0ABQ1HIS5</accession>
<dbReference type="InterPro" id="IPR017871">
    <property type="entry name" value="ABC_transporter-like_CS"/>
</dbReference>
<evidence type="ECO:0000256" key="4">
    <source>
        <dbReference type="ARBA" id="ARBA00022840"/>
    </source>
</evidence>
<feature type="domain" description="ABC transporter" evidence="8">
    <location>
        <begin position="343"/>
        <end position="577"/>
    </location>
</feature>
<evidence type="ECO:0000256" key="3">
    <source>
        <dbReference type="ARBA" id="ARBA00022741"/>
    </source>
</evidence>
<dbReference type="InterPro" id="IPR039421">
    <property type="entry name" value="Type_1_exporter"/>
</dbReference>
<proteinExistence type="predicted"/>
<gene>
    <name evidence="10" type="ORF">GCM10008015_17500</name>
</gene>
<dbReference type="SUPFAM" id="SSF90123">
    <property type="entry name" value="ABC transporter transmembrane region"/>
    <property type="match status" value="1"/>
</dbReference>
<feature type="transmembrane region" description="Helical" evidence="7">
    <location>
        <begin position="278"/>
        <end position="298"/>
    </location>
</feature>
<evidence type="ECO:0000256" key="7">
    <source>
        <dbReference type="SAM" id="Phobius"/>
    </source>
</evidence>
<dbReference type="InterPro" id="IPR036640">
    <property type="entry name" value="ABC1_TM_sf"/>
</dbReference>
<comment type="subcellular location">
    <subcellularLocation>
        <location evidence="1">Cell membrane</location>
        <topology evidence="1">Multi-pass membrane protein</topology>
    </subcellularLocation>
</comment>
<dbReference type="Pfam" id="PF00664">
    <property type="entry name" value="ABC_membrane"/>
    <property type="match status" value="1"/>
</dbReference>
<dbReference type="SUPFAM" id="SSF52540">
    <property type="entry name" value="P-loop containing nucleoside triphosphate hydrolases"/>
    <property type="match status" value="1"/>
</dbReference>
<dbReference type="EMBL" id="BMGA01000003">
    <property type="protein sequence ID" value="GGA77325.1"/>
    <property type="molecule type" value="Genomic_DNA"/>
</dbReference>
<evidence type="ECO:0000256" key="6">
    <source>
        <dbReference type="ARBA" id="ARBA00023136"/>
    </source>
</evidence>
<dbReference type="PANTHER" id="PTHR43394:SF1">
    <property type="entry name" value="ATP-BINDING CASSETTE SUB-FAMILY B MEMBER 10, MITOCHONDRIAL"/>
    <property type="match status" value="1"/>
</dbReference>
<dbReference type="CDD" id="cd03254">
    <property type="entry name" value="ABCC_Glucan_exporter_like"/>
    <property type="match status" value="1"/>
</dbReference>
<evidence type="ECO:0000256" key="1">
    <source>
        <dbReference type="ARBA" id="ARBA00004651"/>
    </source>
</evidence>
<dbReference type="Gene3D" id="1.20.1560.10">
    <property type="entry name" value="ABC transporter type 1, transmembrane domain"/>
    <property type="match status" value="1"/>
</dbReference>
<feature type="transmembrane region" description="Helical" evidence="7">
    <location>
        <begin position="21"/>
        <end position="42"/>
    </location>
</feature>
<keyword evidence="6 7" id="KW-0472">Membrane</keyword>
<reference evidence="11" key="1">
    <citation type="journal article" date="2019" name="Int. J. Syst. Evol. Microbiol.">
        <title>The Global Catalogue of Microorganisms (GCM) 10K type strain sequencing project: providing services to taxonomists for standard genome sequencing and annotation.</title>
        <authorList>
            <consortium name="The Broad Institute Genomics Platform"/>
            <consortium name="The Broad Institute Genome Sequencing Center for Infectious Disease"/>
            <person name="Wu L."/>
            <person name="Ma J."/>
        </authorList>
    </citation>
    <scope>NUCLEOTIDE SEQUENCE [LARGE SCALE GENOMIC DNA]</scope>
    <source>
        <strain evidence="11">CGMCC 1.12811</strain>
    </source>
</reference>
<dbReference type="Gene3D" id="3.40.50.300">
    <property type="entry name" value="P-loop containing nucleotide triphosphate hydrolases"/>
    <property type="match status" value="1"/>
</dbReference>
<feature type="transmembrane region" description="Helical" evidence="7">
    <location>
        <begin position="165"/>
        <end position="183"/>
    </location>
</feature>
<protein>
    <submittedName>
        <fullName evidence="10">Xenobiotic ABC transporter ATP-binding protein</fullName>
    </submittedName>
</protein>
<sequence>MKAKAFDTRLFKRILQYTKPYQWRFNGVIIYAISLSIFAALRPYLLKRTVDDYIQTEDAQGLLFYISLMGIVLLLEVFSQFYFVYWANWLGQDIVKDIRIKLFKHILSFRMKYFDLVPVGQLVTRSVSDIESIARIFSQGLFMIISDLMKMVVVLIFMFYMNWKLTWIVIIAMPILVFITRIFQRKMQIAFEEVRTQIANMNTFVQERVTGMKIVQLFNREEIESEKFKDINEKHQNAWIKTILYNSIFFPIADIISSLTLGFIVLYGGIKILNGDNFTTFGDLFSYTMFIGMLFNPLRQIADKFNEMQLGMIAANRVFEIIDTQDQIQDNGTIEAPVFNGNITFKDVRFSYIENEEVIKGIDLDVNSGETIAIVGSTGAGKSTIINLLNRFYEIKSGTICIDNENIENYTLSSLRKQIAIVLQDVFLFADTIYNNITLNNPEITREKVYAAAKEIGVHNFIMSLPDNYDFDVKERGVMLSSGQRQLIAFLRAYVSNPSILILDEATSSIDTYSEELIQRATETITKGRTSIVIAHRLATIVNADKIVVMDKGLIVEEGTHQELINKESGYYKNLYDSQFSLAE</sequence>
<dbReference type="PROSITE" id="PS50893">
    <property type="entry name" value="ABC_TRANSPORTER_2"/>
    <property type="match status" value="1"/>
</dbReference>
<dbReference type="GO" id="GO:0005524">
    <property type="term" value="F:ATP binding"/>
    <property type="evidence" value="ECO:0007669"/>
    <property type="project" value="UniProtKB-KW"/>
</dbReference>
<dbReference type="Proteomes" id="UP000658793">
    <property type="component" value="Unassembled WGS sequence"/>
</dbReference>
<dbReference type="PROSITE" id="PS00211">
    <property type="entry name" value="ABC_TRANSPORTER_1"/>
    <property type="match status" value="1"/>
</dbReference>